<reference evidence="2 3" key="1">
    <citation type="journal article" date="2019" name="Commun. Biol.">
        <title>The bagworm genome reveals a unique fibroin gene that provides high tensile strength.</title>
        <authorList>
            <person name="Kono N."/>
            <person name="Nakamura H."/>
            <person name="Ohtoshi R."/>
            <person name="Tomita M."/>
            <person name="Numata K."/>
            <person name="Arakawa K."/>
        </authorList>
    </citation>
    <scope>NUCLEOTIDE SEQUENCE [LARGE SCALE GENOMIC DNA]</scope>
</reference>
<evidence type="ECO:0000256" key="1">
    <source>
        <dbReference type="SAM" id="MobiDB-lite"/>
    </source>
</evidence>
<feature type="region of interest" description="Disordered" evidence="1">
    <location>
        <begin position="1"/>
        <end position="43"/>
    </location>
</feature>
<evidence type="ECO:0000313" key="2">
    <source>
        <dbReference type="EMBL" id="GBP81294.1"/>
    </source>
</evidence>
<proteinExistence type="predicted"/>
<feature type="compositionally biased region" description="Basic and acidic residues" evidence="1">
    <location>
        <begin position="33"/>
        <end position="43"/>
    </location>
</feature>
<organism evidence="2 3">
    <name type="scientific">Eumeta variegata</name>
    <name type="common">Bagworm moth</name>
    <name type="synonym">Eumeta japonica</name>
    <dbReference type="NCBI Taxonomy" id="151549"/>
    <lineage>
        <taxon>Eukaryota</taxon>
        <taxon>Metazoa</taxon>
        <taxon>Ecdysozoa</taxon>
        <taxon>Arthropoda</taxon>
        <taxon>Hexapoda</taxon>
        <taxon>Insecta</taxon>
        <taxon>Pterygota</taxon>
        <taxon>Neoptera</taxon>
        <taxon>Endopterygota</taxon>
        <taxon>Lepidoptera</taxon>
        <taxon>Glossata</taxon>
        <taxon>Ditrysia</taxon>
        <taxon>Tineoidea</taxon>
        <taxon>Psychidae</taxon>
        <taxon>Oiketicinae</taxon>
        <taxon>Eumeta</taxon>
    </lineage>
</organism>
<dbReference type="Proteomes" id="UP000299102">
    <property type="component" value="Unassembled WGS sequence"/>
</dbReference>
<sequence>MIRGRRGVKRYREKGREREERRTENSERKRKPDQKGEIVKSPRHSDLAVVYHLPPMSQSANGISQRFSVDSWRFSKPWLNYDHVYGRNA</sequence>
<dbReference type="EMBL" id="BGZK01001504">
    <property type="protein sequence ID" value="GBP81294.1"/>
    <property type="molecule type" value="Genomic_DNA"/>
</dbReference>
<gene>
    <name evidence="2" type="ORF">EVAR_59686_1</name>
</gene>
<feature type="compositionally biased region" description="Basic residues" evidence="1">
    <location>
        <begin position="1"/>
        <end position="13"/>
    </location>
</feature>
<protein>
    <submittedName>
        <fullName evidence="2">Uncharacterized protein</fullName>
    </submittedName>
</protein>
<keyword evidence="3" id="KW-1185">Reference proteome</keyword>
<evidence type="ECO:0000313" key="3">
    <source>
        <dbReference type="Proteomes" id="UP000299102"/>
    </source>
</evidence>
<name>A0A4C1Z2N8_EUMVA</name>
<feature type="compositionally biased region" description="Basic and acidic residues" evidence="1">
    <location>
        <begin position="14"/>
        <end position="27"/>
    </location>
</feature>
<dbReference type="AlphaFoldDB" id="A0A4C1Z2N8"/>
<comment type="caution">
    <text evidence="2">The sequence shown here is derived from an EMBL/GenBank/DDBJ whole genome shotgun (WGS) entry which is preliminary data.</text>
</comment>
<accession>A0A4C1Z2N8</accession>